<protein>
    <submittedName>
        <fullName evidence="2">Uncharacterized protein</fullName>
    </submittedName>
</protein>
<accession>A0A7W6MLR3</accession>
<dbReference type="AlphaFoldDB" id="A0A7W6MLR3"/>
<keyword evidence="1" id="KW-0812">Transmembrane</keyword>
<feature type="transmembrane region" description="Helical" evidence="1">
    <location>
        <begin position="13"/>
        <end position="36"/>
    </location>
</feature>
<evidence type="ECO:0000313" key="2">
    <source>
        <dbReference type="EMBL" id="MBB4000045.1"/>
    </source>
</evidence>
<evidence type="ECO:0000313" key="3">
    <source>
        <dbReference type="Proteomes" id="UP000542776"/>
    </source>
</evidence>
<dbReference type="EMBL" id="JACIEK010000014">
    <property type="protein sequence ID" value="MBB4000045.1"/>
    <property type="molecule type" value="Genomic_DNA"/>
</dbReference>
<gene>
    <name evidence="2" type="ORF">GGR04_003919</name>
</gene>
<dbReference type="Pfam" id="PF19495">
    <property type="entry name" value="DUF6030"/>
    <property type="match status" value="1"/>
</dbReference>
<keyword evidence="1" id="KW-0472">Membrane</keyword>
<reference evidence="2 3" key="1">
    <citation type="submission" date="2020-08" db="EMBL/GenBank/DDBJ databases">
        <title>Genomic Encyclopedia of Type Strains, Phase IV (KMG-IV): sequencing the most valuable type-strain genomes for metagenomic binning, comparative biology and taxonomic classification.</title>
        <authorList>
            <person name="Goeker M."/>
        </authorList>
    </citation>
    <scope>NUCLEOTIDE SEQUENCE [LARGE SCALE GENOMIC DNA]</scope>
    <source>
        <strain evidence="2 3">DSM 102238</strain>
    </source>
</reference>
<comment type="caution">
    <text evidence="2">The sequence shown here is derived from an EMBL/GenBank/DDBJ whole genome shotgun (WGS) entry which is preliminary data.</text>
</comment>
<evidence type="ECO:0000256" key="1">
    <source>
        <dbReference type="SAM" id="Phobius"/>
    </source>
</evidence>
<dbReference type="InterPro" id="IPR046071">
    <property type="entry name" value="DUF6030"/>
</dbReference>
<proteinExistence type="predicted"/>
<dbReference type="Proteomes" id="UP000542776">
    <property type="component" value="Unassembled WGS sequence"/>
</dbReference>
<keyword evidence="3" id="KW-1185">Reference proteome</keyword>
<organism evidence="2 3">
    <name type="scientific">Aureimonas pseudogalii</name>
    <dbReference type="NCBI Taxonomy" id="1744844"/>
    <lineage>
        <taxon>Bacteria</taxon>
        <taxon>Pseudomonadati</taxon>
        <taxon>Pseudomonadota</taxon>
        <taxon>Alphaproteobacteria</taxon>
        <taxon>Hyphomicrobiales</taxon>
        <taxon>Aurantimonadaceae</taxon>
        <taxon>Aureimonas</taxon>
    </lineage>
</organism>
<keyword evidence="1" id="KW-1133">Transmembrane helix</keyword>
<sequence length="269" mass="27590">MFPSLAPFWNGEIAGTVARLAGLVAVAGLGLAFALTRMGDAAPGGRGVAVLSATVRPATVLPVAPAPVSTAPAPVGVVAAPSWSRDLALGTMRPAFRRGVRGEPEAICERLRAAGWPLGRWTGSLVGGGRGECAGRRAYPASAAGRPATTVFAMLRGAAQSPASEGPGGSEALREIRMKLNLLDPGTAGRAAADAAGALGAAFAALGWAAPAGTLTRIAALEPFSGEERGVRLRFWREVGDEERYNLTVELPRPLAVPDATRFLPIRRG</sequence>
<dbReference type="RefSeq" id="WP_183201553.1">
    <property type="nucleotide sequence ID" value="NZ_JACIEK010000014.1"/>
</dbReference>
<name>A0A7W6MLR3_9HYPH</name>